<dbReference type="Gene3D" id="4.10.240.10">
    <property type="entry name" value="Zn(2)-C6 fungal-type DNA-binding domain"/>
    <property type="match status" value="1"/>
</dbReference>
<evidence type="ECO:0000256" key="3">
    <source>
        <dbReference type="ARBA" id="ARBA00023242"/>
    </source>
</evidence>
<dbReference type="InterPro" id="IPR007219">
    <property type="entry name" value="XnlR_reg_dom"/>
</dbReference>
<evidence type="ECO:0000256" key="1">
    <source>
        <dbReference type="ARBA" id="ARBA00004123"/>
    </source>
</evidence>
<protein>
    <recommendedName>
        <fullName evidence="5">Zn(2)-C6 fungal-type domain-containing protein</fullName>
    </recommendedName>
</protein>
<dbReference type="GO" id="GO:0000981">
    <property type="term" value="F:DNA-binding transcription factor activity, RNA polymerase II-specific"/>
    <property type="evidence" value="ECO:0007669"/>
    <property type="project" value="InterPro"/>
</dbReference>
<keyword evidence="3" id="KW-0539">Nucleus</keyword>
<comment type="subcellular location">
    <subcellularLocation>
        <location evidence="1">Nucleus</location>
    </subcellularLocation>
</comment>
<evidence type="ECO:0000313" key="6">
    <source>
        <dbReference type="EMBL" id="PMD15040.1"/>
    </source>
</evidence>
<dbReference type="AlphaFoldDB" id="A0A2J6PM01"/>
<dbReference type="EMBL" id="KZ613516">
    <property type="protein sequence ID" value="PMD15040.1"/>
    <property type="molecule type" value="Genomic_DNA"/>
</dbReference>
<dbReference type="Pfam" id="PF00172">
    <property type="entry name" value="Zn_clus"/>
    <property type="match status" value="1"/>
</dbReference>
<name>A0A2J6PM01_9HELO</name>
<dbReference type="PROSITE" id="PS50048">
    <property type="entry name" value="ZN2_CY6_FUNGAL_2"/>
    <property type="match status" value="1"/>
</dbReference>
<dbReference type="SMART" id="SM00906">
    <property type="entry name" value="Fungal_trans"/>
    <property type="match status" value="1"/>
</dbReference>
<dbReference type="SMART" id="SM00066">
    <property type="entry name" value="GAL4"/>
    <property type="match status" value="1"/>
</dbReference>
<proteinExistence type="predicted"/>
<dbReference type="Proteomes" id="UP000235672">
    <property type="component" value="Unassembled WGS sequence"/>
</dbReference>
<dbReference type="STRING" id="1745343.A0A2J6PM01"/>
<dbReference type="GO" id="GO:0006351">
    <property type="term" value="P:DNA-templated transcription"/>
    <property type="evidence" value="ECO:0007669"/>
    <property type="project" value="InterPro"/>
</dbReference>
<accession>A0A2J6PM01</accession>
<dbReference type="CDD" id="cd12148">
    <property type="entry name" value="fungal_TF_MHR"/>
    <property type="match status" value="1"/>
</dbReference>
<dbReference type="SUPFAM" id="SSF57701">
    <property type="entry name" value="Zn2/Cys6 DNA-binding domain"/>
    <property type="match status" value="1"/>
</dbReference>
<dbReference type="InterPro" id="IPR050613">
    <property type="entry name" value="Sec_Metabolite_Reg"/>
</dbReference>
<dbReference type="InterPro" id="IPR001138">
    <property type="entry name" value="Zn2Cys6_DnaBD"/>
</dbReference>
<dbReference type="PROSITE" id="PS00463">
    <property type="entry name" value="ZN2_CY6_FUNGAL_1"/>
    <property type="match status" value="1"/>
</dbReference>
<dbReference type="GO" id="GO:0003677">
    <property type="term" value="F:DNA binding"/>
    <property type="evidence" value="ECO:0007669"/>
    <property type="project" value="InterPro"/>
</dbReference>
<feature type="compositionally biased region" description="Basic and acidic residues" evidence="4">
    <location>
        <begin position="646"/>
        <end position="659"/>
    </location>
</feature>
<sequence length="745" mass="84534">MNSTIPSPHIPPTKHTHACVRCSDRKVRCDKQTPCNSCVRHNVQCIFHPPRPPRRKRGSGRDELVDERLKRYEALLREKCIDPNEVPGISEAENRGMTANGCSDPLKPVWKQPQATVFKPQLLVGQNGTELVDNSLWSRVAEEVHDTEAALGGESANEASDGDAFNDDFTYLLTWKPHTLASSHPPAAVIHQLWQTFLENVNPLTKLVHVPTLQSAIEKAITKIELVPRGFEALMFAIYSMAVLSLREDECKEIIGEARAILLPRYVAATKTALSRAKFMSSTSIVVLQALVLHIMSIRDDYEPRAVWSLTGVAMRIAEGMGMRLDGALLGLSPFETEIRRRIWWQLNMHDFRAAELCGQAKFRNFTFDETTPKKPANVNDSELYPAMPQPAVESIRPTEMIWCMFRSELVVFAAGLIARMPKLGKIAFTSEEYTAMDNLKVKDAFVKELEDVIETKYLRFCDPSQPLQFMVLLGARLSTNLIRFIAHHPRRWASLDQVPVSEQQFVWGIVIQLLEQYSMMQSSSQLRRFAWNVPYFIQWHAVIHVLDTLRANPLHLDSVKAWKLIGNLYENNSELMLNMKKPIFVAVGGLCLKAFDAREAALANEDRIFTRSPEYITKLRDQREGAKARRETTRTKIKVRAVPDNDEIPKTMENEARWPDTNSDLEERRDGAQPQINPLGHTRTGDDAFWLNDALEGAGAVNMMELDIDGILSQDYWLDNLGGEVIDWEQWDAWLSNGNTDPIP</sequence>
<dbReference type="PANTHER" id="PTHR31001">
    <property type="entry name" value="UNCHARACTERIZED TRANSCRIPTIONAL REGULATORY PROTEIN"/>
    <property type="match status" value="1"/>
</dbReference>
<dbReference type="GO" id="GO:0008270">
    <property type="term" value="F:zinc ion binding"/>
    <property type="evidence" value="ECO:0007669"/>
    <property type="project" value="InterPro"/>
</dbReference>
<dbReference type="CDD" id="cd00067">
    <property type="entry name" value="GAL4"/>
    <property type="match status" value="1"/>
</dbReference>
<evidence type="ECO:0000259" key="5">
    <source>
        <dbReference type="PROSITE" id="PS50048"/>
    </source>
</evidence>
<dbReference type="OrthoDB" id="2269373at2759"/>
<dbReference type="GO" id="GO:0005634">
    <property type="term" value="C:nucleus"/>
    <property type="evidence" value="ECO:0007669"/>
    <property type="project" value="UniProtKB-SubCell"/>
</dbReference>
<feature type="region of interest" description="Disordered" evidence="4">
    <location>
        <begin position="646"/>
        <end position="684"/>
    </location>
</feature>
<reference evidence="6 7" key="1">
    <citation type="submission" date="2016-05" db="EMBL/GenBank/DDBJ databases">
        <title>A degradative enzymes factory behind the ericoid mycorrhizal symbiosis.</title>
        <authorList>
            <consortium name="DOE Joint Genome Institute"/>
            <person name="Martino E."/>
            <person name="Morin E."/>
            <person name="Grelet G."/>
            <person name="Kuo A."/>
            <person name="Kohler A."/>
            <person name="Daghino S."/>
            <person name="Barry K."/>
            <person name="Choi C."/>
            <person name="Cichocki N."/>
            <person name="Clum A."/>
            <person name="Copeland A."/>
            <person name="Hainaut M."/>
            <person name="Haridas S."/>
            <person name="Labutti K."/>
            <person name="Lindquist E."/>
            <person name="Lipzen A."/>
            <person name="Khouja H.-R."/>
            <person name="Murat C."/>
            <person name="Ohm R."/>
            <person name="Olson A."/>
            <person name="Spatafora J."/>
            <person name="Veneault-Fourrey C."/>
            <person name="Henrissat B."/>
            <person name="Grigoriev I."/>
            <person name="Martin F."/>
            <person name="Perotto S."/>
        </authorList>
    </citation>
    <scope>NUCLEOTIDE SEQUENCE [LARGE SCALE GENOMIC DNA]</scope>
    <source>
        <strain evidence="6 7">UAMH 7357</strain>
    </source>
</reference>
<evidence type="ECO:0000256" key="4">
    <source>
        <dbReference type="SAM" id="MobiDB-lite"/>
    </source>
</evidence>
<dbReference type="PANTHER" id="PTHR31001:SF85">
    <property type="entry name" value="ZN(II)2CYS6 TRANSCRIPTION FACTOR (EUROFUNG)"/>
    <property type="match status" value="1"/>
</dbReference>
<gene>
    <name evidence="6" type="ORF">NA56DRAFT_664184</name>
</gene>
<dbReference type="InterPro" id="IPR036864">
    <property type="entry name" value="Zn2-C6_fun-type_DNA-bd_sf"/>
</dbReference>
<feature type="domain" description="Zn(2)-C6 fungal-type" evidence="5">
    <location>
        <begin position="18"/>
        <end position="47"/>
    </location>
</feature>
<organism evidence="6 7">
    <name type="scientific">Hyaloscypha hepaticicola</name>
    <dbReference type="NCBI Taxonomy" id="2082293"/>
    <lineage>
        <taxon>Eukaryota</taxon>
        <taxon>Fungi</taxon>
        <taxon>Dikarya</taxon>
        <taxon>Ascomycota</taxon>
        <taxon>Pezizomycotina</taxon>
        <taxon>Leotiomycetes</taxon>
        <taxon>Helotiales</taxon>
        <taxon>Hyaloscyphaceae</taxon>
        <taxon>Hyaloscypha</taxon>
    </lineage>
</organism>
<keyword evidence="2" id="KW-0479">Metal-binding</keyword>
<keyword evidence="7" id="KW-1185">Reference proteome</keyword>
<evidence type="ECO:0000256" key="2">
    <source>
        <dbReference type="ARBA" id="ARBA00022723"/>
    </source>
</evidence>
<dbReference type="Pfam" id="PF04082">
    <property type="entry name" value="Fungal_trans"/>
    <property type="match status" value="1"/>
</dbReference>
<evidence type="ECO:0000313" key="7">
    <source>
        <dbReference type="Proteomes" id="UP000235672"/>
    </source>
</evidence>